<feature type="transmembrane region" description="Helical" evidence="9">
    <location>
        <begin position="438"/>
        <end position="458"/>
    </location>
</feature>
<feature type="transmembrane region" description="Helical" evidence="9">
    <location>
        <begin position="185"/>
        <end position="205"/>
    </location>
</feature>
<feature type="compositionally biased region" description="Basic and acidic residues" evidence="8">
    <location>
        <begin position="629"/>
        <end position="638"/>
    </location>
</feature>
<feature type="compositionally biased region" description="Basic and acidic residues" evidence="8">
    <location>
        <begin position="650"/>
        <end position="679"/>
    </location>
</feature>
<evidence type="ECO:0000256" key="4">
    <source>
        <dbReference type="ARBA" id="ARBA00022519"/>
    </source>
</evidence>
<reference evidence="10" key="1">
    <citation type="submission" date="2020-09" db="EMBL/GenBank/DDBJ databases">
        <title>Genome-Enabled Discovery of Anthraquinone Biosynthesis in Senna tora.</title>
        <authorList>
            <person name="Kang S.-H."/>
            <person name="Pandey R.P."/>
            <person name="Lee C.-M."/>
            <person name="Sim J.-S."/>
            <person name="Jeong J.-T."/>
            <person name="Choi B.-S."/>
            <person name="Jung M."/>
            <person name="Ginzburg D."/>
            <person name="Zhao K."/>
            <person name="Won S.Y."/>
            <person name="Oh T.-J."/>
            <person name="Yu Y."/>
            <person name="Kim N.-H."/>
            <person name="Lee O.R."/>
            <person name="Lee T.-H."/>
            <person name="Bashyal P."/>
            <person name="Kim T.-S."/>
            <person name="Lee W.-H."/>
            <person name="Kawkins C."/>
            <person name="Kim C.-K."/>
            <person name="Kim J.S."/>
            <person name="Ahn B.O."/>
            <person name="Rhee S.Y."/>
            <person name="Sohng J.K."/>
        </authorList>
    </citation>
    <scope>NUCLEOTIDE SEQUENCE</scope>
    <source>
        <tissue evidence="10">Leaf</tissue>
    </source>
</reference>
<dbReference type="InterPro" id="IPR018227">
    <property type="entry name" value="Amino_acid_transport_2"/>
</dbReference>
<feature type="compositionally biased region" description="Acidic residues" evidence="8">
    <location>
        <begin position="720"/>
        <end position="735"/>
    </location>
</feature>
<evidence type="ECO:0000256" key="7">
    <source>
        <dbReference type="ARBA" id="ARBA00023136"/>
    </source>
</evidence>
<feature type="transmembrane region" description="Helical" evidence="9">
    <location>
        <begin position="217"/>
        <end position="238"/>
    </location>
</feature>
<gene>
    <name evidence="10" type="ORF">G2W53_025585</name>
</gene>
<dbReference type="AlphaFoldDB" id="A0A834WEB9"/>
<feature type="transmembrane region" description="Helical" evidence="9">
    <location>
        <begin position="126"/>
        <end position="149"/>
    </location>
</feature>
<dbReference type="Pfam" id="PF03222">
    <property type="entry name" value="Trp_Tyr_perm"/>
    <property type="match status" value="1"/>
</dbReference>
<feature type="transmembrane region" description="Helical" evidence="9">
    <location>
        <begin position="416"/>
        <end position="432"/>
    </location>
</feature>
<organism evidence="10 11">
    <name type="scientific">Senna tora</name>
    <dbReference type="NCBI Taxonomy" id="362788"/>
    <lineage>
        <taxon>Eukaryota</taxon>
        <taxon>Viridiplantae</taxon>
        <taxon>Streptophyta</taxon>
        <taxon>Embryophyta</taxon>
        <taxon>Tracheophyta</taxon>
        <taxon>Spermatophyta</taxon>
        <taxon>Magnoliopsida</taxon>
        <taxon>eudicotyledons</taxon>
        <taxon>Gunneridae</taxon>
        <taxon>Pentapetalae</taxon>
        <taxon>rosids</taxon>
        <taxon>fabids</taxon>
        <taxon>Fabales</taxon>
        <taxon>Fabaceae</taxon>
        <taxon>Caesalpinioideae</taxon>
        <taxon>Cassia clade</taxon>
        <taxon>Senna</taxon>
    </lineage>
</organism>
<dbReference type="GO" id="GO:0005886">
    <property type="term" value="C:plasma membrane"/>
    <property type="evidence" value="ECO:0007669"/>
    <property type="project" value="UniProtKB-SubCell"/>
</dbReference>
<dbReference type="PANTHER" id="PTHR32195">
    <property type="entry name" value="OS07G0662800 PROTEIN"/>
    <property type="match status" value="1"/>
</dbReference>
<evidence type="ECO:0000256" key="8">
    <source>
        <dbReference type="SAM" id="MobiDB-lite"/>
    </source>
</evidence>
<evidence type="ECO:0000256" key="5">
    <source>
        <dbReference type="ARBA" id="ARBA00022692"/>
    </source>
</evidence>
<keyword evidence="5 9" id="KW-0812">Transmembrane</keyword>
<feature type="transmembrane region" description="Helical" evidence="9">
    <location>
        <begin position="287"/>
        <end position="308"/>
    </location>
</feature>
<comment type="caution">
    <text evidence="10">The sequence shown here is derived from an EMBL/GenBank/DDBJ whole genome shotgun (WGS) entry which is preliminary data.</text>
</comment>
<evidence type="ECO:0000256" key="2">
    <source>
        <dbReference type="ARBA" id="ARBA00022448"/>
    </source>
</evidence>
<evidence type="ECO:0000313" key="11">
    <source>
        <dbReference type="Proteomes" id="UP000634136"/>
    </source>
</evidence>
<name>A0A834WEB9_9FABA</name>
<dbReference type="Proteomes" id="UP000634136">
    <property type="component" value="Unassembled WGS sequence"/>
</dbReference>
<keyword evidence="11" id="KW-1185">Reference proteome</keyword>
<feature type="transmembrane region" description="Helical" evidence="9">
    <location>
        <begin position="93"/>
        <end position="114"/>
    </location>
</feature>
<keyword evidence="4" id="KW-0997">Cell inner membrane</keyword>
<feature type="transmembrane region" description="Helical" evidence="9">
    <location>
        <begin position="362"/>
        <end position="385"/>
    </location>
</feature>
<feature type="transmembrane region" description="Helical" evidence="9">
    <location>
        <begin position="320"/>
        <end position="342"/>
    </location>
</feature>
<keyword evidence="7 9" id="KW-0472">Membrane</keyword>
<protein>
    <submittedName>
        <fullName evidence="10">Tyrosine-specific transport protein</fullName>
    </submittedName>
</protein>
<feature type="region of interest" description="Disordered" evidence="8">
    <location>
        <begin position="773"/>
        <end position="813"/>
    </location>
</feature>
<feature type="compositionally biased region" description="Basic and acidic residues" evidence="8">
    <location>
        <begin position="706"/>
        <end position="719"/>
    </location>
</feature>
<keyword evidence="6 9" id="KW-1133">Transmembrane helix</keyword>
<dbReference type="GO" id="GO:0003333">
    <property type="term" value="P:amino acid transmembrane transport"/>
    <property type="evidence" value="ECO:0007669"/>
    <property type="project" value="InterPro"/>
</dbReference>
<comment type="subcellular location">
    <subcellularLocation>
        <location evidence="1">Cell inner membrane</location>
        <topology evidence="1">Multi-pass membrane protein</topology>
    </subcellularLocation>
</comment>
<dbReference type="PANTHER" id="PTHR32195:SF24">
    <property type="entry name" value="TRYPTOPHAN OR TYROSINE TRANSPORTER PROTEIN"/>
    <property type="match status" value="1"/>
</dbReference>
<evidence type="ECO:0000256" key="9">
    <source>
        <dbReference type="SAM" id="Phobius"/>
    </source>
</evidence>
<evidence type="ECO:0000256" key="1">
    <source>
        <dbReference type="ARBA" id="ARBA00004429"/>
    </source>
</evidence>
<dbReference type="EMBL" id="JAAIUW010000008">
    <property type="protein sequence ID" value="KAF7820130.1"/>
    <property type="molecule type" value="Genomic_DNA"/>
</dbReference>
<dbReference type="OrthoDB" id="2014999at2759"/>
<evidence type="ECO:0000256" key="6">
    <source>
        <dbReference type="ARBA" id="ARBA00022989"/>
    </source>
</evidence>
<evidence type="ECO:0000256" key="3">
    <source>
        <dbReference type="ARBA" id="ARBA00022475"/>
    </source>
</evidence>
<dbReference type="Gene3D" id="1.20.1740.10">
    <property type="entry name" value="Amino acid/polyamine transporter I"/>
    <property type="match status" value="1"/>
</dbReference>
<keyword evidence="2" id="KW-0813">Transport</keyword>
<feature type="region of interest" description="Disordered" evidence="8">
    <location>
        <begin position="604"/>
        <end position="735"/>
    </location>
</feature>
<evidence type="ECO:0000313" key="10">
    <source>
        <dbReference type="EMBL" id="KAF7820130.1"/>
    </source>
</evidence>
<keyword evidence="3" id="KW-1003">Cell membrane</keyword>
<feature type="transmembrane region" description="Helical" evidence="9">
    <location>
        <begin position="250"/>
        <end position="275"/>
    </location>
</feature>
<sequence length="813" mass="87907">MPSSSSSSSSCWHTHGKANNPPWALLVLNPLRNTPIGFRISKCFWYHQEQKTLFGRKHHFGRIKANKWGNQMTKNLSEVGEMKKKKKKKKKKGTIAGAMALIIGTSIGTGILALPHKASPAGFVPSSISVVVCWAFLLIEALLLVEINVGLLRKKRRKREEEEEDDSEFEVISIRTMAQETLGEWGSTLATLTYVLLGYSSMVAYCSKSGEIIFQLINLPPPVSGCLFTALFTMLISIGGTQATDLVNQWLTASMIGVLLGIEVVAVVFGGWSGVGGGSDWTQVPPAIPVIIFSLVYHDIAPVVCAYLEGDLRRIRASVFFGSLVPLMALLLWDAIALGLAAEAEQTVDPVELLFRVKWSGVSLMVGTFSLLAVGTSLIGTLLSFSEFFKEQLKYQSWISASTQKLKDDWWGRNKMNVMAMTMVVAPSLFVSTTFPDAFAAATDIAGGYGMTVLYGVVPPAMAWRMQKRESEVSGKKSSSLSNAWPEAALIMLALLNRTRSNLRAFAYGGAVAEFLIGGTSSTAAQPLQHITKNQFYVLFRLAHQLMPHPIVNLQRLILTGGACVQLLHTRGVAHHVLAAVYYQQRHLHLLVPPLQLPANPQQLERRRGAWPRNSPLRTRHRQLPLPLHLERHVRDRSASGNHAPRRDHRGHEEEEVLKRPRRLELRTDPAHGAVEDHAVPWPGGSSAAAEGDEQGDGAAEGLGVEEGREGGVESRAEGVEEGDAVVDDGIDVGDVGDEAVGEAVALVVDGASGESGVGEVNGGELEEPAGLAGVAVDEGDGADDGGGREWGPPLGEELEASGVSDELGRVTH</sequence>
<proteinExistence type="predicted"/>
<accession>A0A834WEB9</accession>